<evidence type="ECO:0000313" key="3">
    <source>
        <dbReference type="EMBL" id="GLI36435.1"/>
    </source>
</evidence>
<dbReference type="RefSeq" id="WP_281796869.1">
    <property type="nucleotide sequence ID" value="NZ_BSDR01000001.1"/>
</dbReference>
<name>A0A9W6LAX5_9BACT</name>
<evidence type="ECO:0000259" key="2">
    <source>
        <dbReference type="Pfam" id="PF13439"/>
    </source>
</evidence>
<evidence type="ECO:0000313" key="4">
    <source>
        <dbReference type="Proteomes" id="UP001144372"/>
    </source>
</evidence>
<dbReference type="AlphaFoldDB" id="A0A9W6LAX5"/>
<dbReference type="Proteomes" id="UP001144372">
    <property type="component" value="Unassembled WGS sequence"/>
</dbReference>
<dbReference type="PANTHER" id="PTHR45947:SF3">
    <property type="entry name" value="SULFOQUINOVOSYL TRANSFERASE SQD2"/>
    <property type="match status" value="1"/>
</dbReference>
<dbReference type="InterPro" id="IPR001296">
    <property type="entry name" value="Glyco_trans_1"/>
</dbReference>
<dbReference type="Pfam" id="PF13439">
    <property type="entry name" value="Glyco_transf_4"/>
    <property type="match status" value="1"/>
</dbReference>
<accession>A0A9W6LAX5</accession>
<feature type="domain" description="Glycosyltransferase subfamily 4-like N-terminal" evidence="2">
    <location>
        <begin position="21"/>
        <end position="205"/>
    </location>
</feature>
<protein>
    <submittedName>
        <fullName evidence="3">Glycosyltransferase WbuB</fullName>
    </submittedName>
</protein>
<feature type="domain" description="Glycosyl transferase family 1" evidence="1">
    <location>
        <begin position="220"/>
        <end position="381"/>
    </location>
</feature>
<dbReference type="Gene3D" id="3.40.50.2000">
    <property type="entry name" value="Glycogen Phosphorylase B"/>
    <property type="match status" value="2"/>
</dbReference>
<comment type="caution">
    <text evidence="3">The sequence shown here is derived from an EMBL/GenBank/DDBJ whole genome shotgun (WGS) entry which is preliminary data.</text>
</comment>
<dbReference type="GO" id="GO:0016758">
    <property type="term" value="F:hexosyltransferase activity"/>
    <property type="evidence" value="ECO:0007669"/>
    <property type="project" value="TreeGrafter"/>
</dbReference>
<dbReference type="CDD" id="cd03794">
    <property type="entry name" value="GT4_WbuB-like"/>
    <property type="match status" value="1"/>
</dbReference>
<sequence length="413" mass="46396">MHILFLSDNFPPEVNAPASRTFEHCREWVKAGHDVTVITCAPNFPKGEVYPGYRNSLISREIMDGIRVLRVWTYITANEGFLKRILDYCSFMVSAVLASPCVKQPDVVVATSPQFFTACAGYMVGRMKHIPFVFELRDMWPESIKAVGAMEDSRIIQLLERVEMFLYRRASRIVSVTESFKKILVKRGIEAEKISVVTNGVDISRFHPMPKDGALMAKYRLEGKFVAGYVGTHGMAHGLETILRAAKRLGEAGDGDLFRFILLGDGARKESLKEAAMQMGLENVIFIDSVPKEQVAKYWSLLDASIIHLRKTELFTTVIPSKLFECMGMGIPVLHGVAGESADIVEREGVGLVFEPENDGELCEKLVRLKEDRELYEGLQERCLTAARNYDRGELARKMLDLVHPQITQIGTD</sequence>
<dbReference type="Pfam" id="PF00534">
    <property type="entry name" value="Glycos_transf_1"/>
    <property type="match status" value="1"/>
</dbReference>
<dbReference type="PANTHER" id="PTHR45947">
    <property type="entry name" value="SULFOQUINOVOSYL TRANSFERASE SQD2"/>
    <property type="match status" value="1"/>
</dbReference>
<dbReference type="InterPro" id="IPR050194">
    <property type="entry name" value="Glycosyltransferase_grp1"/>
</dbReference>
<proteinExistence type="predicted"/>
<keyword evidence="4" id="KW-1185">Reference proteome</keyword>
<evidence type="ECO:0000259" key="1">
    <source>
        <dbReference type="Pfam" id="PF00534"/>
    </source>
</evidence>
<dbReference type="SUPFAM" id="SSF53756">
    <property type="entry name" value="UDP-Glycosyltransferase/glycogen phosphorylase"/>
    <property type="match status" value="1"/>
</dbReference>
<dbReference type="InterPro" id="IPR028098">
    <property type="entry name" value="Glyco_trans_4-like_N"/>
</dbReference>
<dbReference type="EMBL" id="BSDR01000001">
    <property type="protein sequence ID" value="GLI36435.1"/>
    <property type="molecule type" value="Genomic_DNA"/>
</dbReference>
<gene>
    <name evidence="3" type="ORF">DAMNIGENAA_38680</name>
</gene>
<organism evidence="3 4">
    <name type="scientific">Desulforhabdus amnigena</name>
    <dbReference type="NCBI Taxonomy" id="40218"/>
    <lineage>
        <taxon>Bacteria</taxon>
        <taxon>Pseudomonadati</taxon>
        <taxon>Thermodesulfobacteriota</taxon>
        <taxon>Syntrophobacteria</taxon>
        <taxon>Syntrophobacterales</taxon>
        <taxon>Syntrophobacteraceae</taxon>
        <taxon>Desulforhabdus</taxon>
    </lineage>
</organism>
<reference evidence="3" key="1">
    <citation type="submission" date="2022-12" db="EMBL/GenBank/DDBJ databases">
        <title>Reference genome sequencing for broad-spectrum identification of bacterial and archaeal isolates by mass spectrometry.</title>
        <authorList>
            <person name="Sekiguchi Y."/>
            <person name="Tourlousse D.M."/>
        </authorList>
    </citation>
    <scope>NUCLEOTIDE SEQUENCE</scope>
    <source>
        <strain evidence="3">ASRB1</strain>
    </source>
</reference>